<protein>
    <recommendedName>
        <fullName evidence="4">Ankyrin repeat domain-containing protein</fullName>
    </recommendedName>
</protein>
<sequence length="155" mass="17270">MTTPHPTPQPARGPLRLRMSQHPGRDTLDGGWWPRSRDLPVEMADLVDHFPSELGRVTRALVSPPDWDLRARAVAVSGRYVKVGSFPRDDTHLVLLTTSHRKLLRVLVVPPSLSDDQGEEALLAAATHGNAHSAEELLDTVTEHPDVDPRDHWPR</sequence>
<feature type="region of interest" description="Disordered" evidence="1">
    <location>
        <begin position="128"/>
        <end position="155"/>
    </location>
</feature>
<comment type="caution">
    <text evidence="2">The sequence shown here is derived from an EMBL/GenBank/DDBJ whole genome shotgun (WGS) entry which is preliminary data.</text>
</comment>
<dbReference type="EMBL" id="JACXYY010000006">
    <property type="protein sequence ID" value="MBD3916167.1"/>
    <property type="molecule type" value="Genomic_DNA"/>
</dbReference>
<evidence type="ECO:0000313" key="3">
    <source>
        <dbReference type="Proteomes" id="UP000649289"/>
    </source>
</evidence>
<dbReference type="Proteomes" id="UP000649289">
    <property type="component" value="Unassembled WGS sequence"/>
</dbReference>
<feature type="region of interest" description="Disordered" evidence="1">
    <location>
        <begin position="1"/>
        <end position="28"/>
    </location>
</feature>
<organism evidence="2 3">
    <name type="scientific">Nocardioides hwasunensis</name>
    <dbReference type="NCBI Taxonomy" id="397258"/>
    <lineage>
        <taxon>Bacteria</taxon>
        <taxon>Bacillati</taxon>
        <taxon>Actinomycetota</taxon>
        <taxon>Actinomycetes</taxon>
        <taxon>Propionibacteriales</taxon>
        <taxon>Nocardioidaceae</taxon>
        <taxon>Nocardioides</taxon>
    </lineage>
</organism>
<name>A0ABR8MJD7_9ACTN</name>
<gene>
    <name evidence="2" type="ORF">IEZ25_16215</name>
</gene>
<keyword evidence="3" id="KW-1185">Reference proteome</keyword>
<proteinExistence type="predicted"/>
<evidence type="ECO:0000256" key="1">
    <source>
        <dbReference type="SAM" id="MobiDB-lite"/>
    </source>
</evidence>
<feature type="compositionally biased region" description="Pro residues" evidence="1">
    <location>
        <begin position="1"/>
        <end position="11"/>
    </location>
</feature>
<evidence type="ECO:0000313" key="2">
    <source>
        <dbReference type="EMBL" id="MBD3916167.1"/>
    </source>
</evidence>
<feature type="compositionally biased region" description="Basic and acidic residues" evidence="1">
    <location>
        <begin position="141"/>
        <end position="155"/>
    </location>
</feature>
<dbReference type="Pfam" id="PF19457">
    <property type="entry name" value="DUF5994"/>
    <property type="match status" value="1"/>
</dbReference>
<reference evidence="2 3" key="1">
    <citation type="submission" date="2020-09" db="EMBL/GenBank/DDBJ databases">
        <title>novel species in genus Nocardioides.</title>
        <authorList>
            <person name="Zhang G."/>
        </authorList>
    </citation>
    <scope>NUCLEOTIDE SEQUENCE [LARGE SCALE GENOMIC DNA]</scope>
    <source>
        <strain evidence="2 3">19197</strain>
    </source>
</reference>
<accession>A0ABR8MJD7</accession>
<dbReference type="RefSeq" id="WP_191200478.1">
    <property type="nucleotide sequence ID" value="NZ_BAAAPA010000006.1"/>
</dbReference>
<evidence type="ECO:0008006" key="4">
    <source>
        <dbReference type="Google" id="ProtNLM"/>
    </source>
</evidence>
<dbReference type="InterPro" id="IPR046036">
    <property type="entry name" value="DUF5994"/>
</dbReference>